<dbReference type="EMBL" id="CADCTB010000217">
    <property type="protein sequence ID" value="CAA9276710.1"/>
    <property type="molecule type" value="Genomic_DNA"/>
</dbReference>
<dbReference type="AlphaFoldDB" id="A0A6J4JCT6"/>
<organism evidence="2">
    <name type="scientific">uncultured Acidimicrobiales bacterium</name>
    <dbReference type="NCBI Taxonomy" id="310071"/>
    <lineage>
        <taxon>Bacteria</taxon>
        <taxon>Bacillati</taxon>
        <taxon>Actinomycetota</taxon>
        <taxon>Acidimicrobiia</taxon>
        <taxon>Acidimicrobiales</taxon>
        <taxon>environmental samples</taxon>
    </lineage>
</organism>
<protein>
    <submittedName>
        <fullName evidence="2">Uncharacterized protein</fullName>
    </submittedName>
</protein>
<gene>
    <name evidence="2" type="ORF">AVDCRST_MAG10-3630</name>
</gene>
<reference evidence="2" key="1">
    <citation type="submission" date="2020-02" db="EMBL/GenBank/DDBJ databases">
        <authorList>
            <person name="Meier V. D."/>
        </authorList>
    </citation>
    <scope>NUCLEOTIDE SEQUENCE</scope>
    <source>
        <strain evidence="2">AVDCRST_MAG10</strain>
    </source>
</reference>
<feature type="region of interest" description="Disordered" evidence="1">
    <location>
        <begin position="1"/>
        <end position="25"/>
    </location>
</feature>
<evidence type="ECO:0000313" key="2">
    <source>
        <dbReference type="EMBL" id="CAA9276710.1"/>
    </source>
</evidence>
<proteinExistence type="predicted"/>
<evidence type="ECO:0000256" key="1">
    <source>
        <dbReference type="SAM" id="MobiDB-lite"/>
    </source>
</evidence>
<sequence>MPSLPKTHAQPEEVQAGKLTGPAAD</sequence>
<name>A0A6J4JCT6_9ACTN</name>
<accession>A0A6J4JCT6</accession>